<dbReference type="AlphaFoldDB" id="A0A9P6NHX9"/>
<organism evidence="2 3">
    <name type="scientific">Cronartium quercuum f. sp. fusiforme G11</name>
    <dbReference type="NCBI Taxonomy" id="708437"/>
    <lineage>
        <taxon>Eukaryota</taxon>
        <taxon>Fungi</taxon>
        <taxon>Dikarya</taxon>
        <taxon>Basidiomycota</taxon>
        <taxon>Pucciniomycotina</taxon>
        <taxon>Pucciniomycetes</taxon>
        <taxon>Pucciniales</taxon>
        <taxon>Coleosporiaceae</taxon>
        <taxon>Cronartium</taxon>
    </lineage>
</organism>
<keyword evidence="1" id="KW-0472">Membrane</keyword>
<accession>A0A9P6NHX9</accession>
<dbReference type="EMBL" id="MU167263">
    <property type="protein sequence ID" value="KAG0146278.1"/>
    <property type="molecule type" value="Genomic_DNA"/>
</dbReference>
<evidence type="ECO:0000313" key="3">
    <source>
        <dbReference type="Proteomes" id="UP000886653"/>
    </source>
</evidence>
<evidence type="ECO:0000313" key="2">
    <source>
        <dbReference type="EMBL" id="KAG0146278.1"/>
    </source>
</evidence>
<sequence length="387" mass="44359">MLYILTSILTRLFHFKQLIQITIILLISLILFKLIRSWVAGPFTPILPGTLKGHTIILFASSLKSLPLQLVENLAQTGAQVLIVLPTPITDPTNIQIVLLLRQLNPNIFLDQCDLRSAEDCLRFTQKWVTTATSTPTTPSALPTSGTTTTTTTTTHTTLIKLHAVIFLYDLPDLDPDVRHNILISSPLIFIQTLLPYLLQTTNPNYRQHPVRIIPIISPFHSIVPKNSNQWIHLQAHEARLAKTIWKTFEYSRLIKSNSNKIHESTSTLLPINILPICIGYTRDDLFKLIKFNKINKQWKNSLIKFLSCPLIYLFSKNANESIQIIIWVLILKSIEIFEPGEIIQDFKSNKNQSKKEKSSDLFIDKELLNKELERNEMIIRKLMNKK</sequence>
<reference evidence="2" key="1">
    <citation type="submission" date="2013-11" db="EMBL/GenBank/DDBJ databases">
        <title>Genome sequence of the fusiform rust pathogen reveals effectors for host alternation and coevolution with pine.</title>
        <authorList>
            <consortium name="DOE Joint Genome Institute"/>
            <person name="Smith K."/>
            <person name="Pendleton A."/>
            <person name="Kubisiak T."/>
            <person name="Anderson C."/>
            <person name="Salamov A."/>
            <person name="Aerts A."/>
            <person name="Riley R."/>
            <person name="Clum A."/>
            <person name="Lindquist E."/>
            <person name="Ence D."/>
            <person name="Campbell M."/>
            <person name="Kronenberg Z."/>
            <person name="Feau N."/>
            <person name="Dhillon B."/>
            <person name="Hamelin R."/>
            <person name="Burleigh J."/>
            <person name="Smith J."/>
            <person name="Yandell M."/>
            <person name="Nelson C."/>
            <person name="Grigoriev I."/>
            <person name="Davis J."/>
        </authorList>
    </citation>
    <scope>NUCLEOTIDE SEQUENCE</scope>
    <source>
        <strain evidence="2">G11</strain>
    </source>
</reference>
<gene>
    <name evidence="2" type="ORF">CROQUDRAFT_657602</name>
</gene>
<feature type="transmembrane region" description="Helical" evidence="1">
    <location>
        <begin position="21"/>
        <end position="39"/>
    </location>
</feature>
<keyword evidence="1" id="KW-1133">Transmembrane helix</keyword>
<proteinExistence type="predicted"/>
<keyword evidence="3" id="KW-1185">Reference proteome</keyword>
<evidence type="ECO:0000256" key="1">
    <source>
        <dbReference type="SAM" id="Phobius"/>
    </source>
</evidence>
<name>A0A9P6NHX9_9BASI</name>
<protein>
    <submittedName>
        <fullName evidence="2">Uncharacterized protein</fullName>
    </submittedName>
</protein>
<dbReference type="OrthoDB" id="191979at2759"/>
<comment type="caution">
    <text evidence="2">The sequence shown here is derived from an EMBL/GenBank/DDBJ whole genome shotgun (WGS) entry which is preliminary data.</text>
</comment>
<keyword evidence="1" id="KW-0812">Transmembrane</keyword>
<dbReference type="Proteomes" id="UP000886653">
    <property type="component" value="Unassembled WGS sequence"/>
</dbReference>